<dbReference type="InterPro" id="IPR000095">
    <property type="entry name" value="CRIB_dom"/>
</dbReference>
<dbReference type="Proteomes" id="UP000298390">
    <property type="component" value="Unassembled WGS sequence"/>
</dbReference>
<dbReference type="PROSITE" id="PS50108">
    <property type="entry name" value="CRIB"/>
    <property type="match status" value="2"/>
</dbReference>
<dbReference type="SMART" id="SM00285">
    <property type="entry name" value="PBD"/>
    <property type="match status" value="2"/>
</dbReference>
<dbReference type="STRING" id="34475.A0A4Y9YJH0"/>
<evidence type="ECO:0000259" key="2">
    <source>
        <dbReference type="PROSITE" id="PS50108"/>
    </source>
</evidence>
<protein>
    <recommendedName>
        <fullName evidence="2">CRIB domain-containing protein</fullName>
    </recommendedName>
</protein>
<organism evidence="3 4">
    <name type="scientific">Rhodofomes roseus</name>
    <dbReference type="NCBI Taxonomy" id="34475"/>
    <lineage>
        <taxon>Eukaryota</taxon>
        <taxon>Fungi</taxon>
        <taxon>Dikarya</taxon>
        <taxon>Basidiomycota</taxon>
        <taxon>Agaricomycotina</taxon>
        <taxon>Agaricomycetes</taxon>
        <taxon>Polyporales</taxon>
        <taxon>Rhodofomes</taxon>
    </lineage>
</organism>
<feature type="domain" description="CRIB" evidence="2">
    <location>
        <begin position="146"/>
        <end position="159"/>
    </location>
</feature>
<feature type="domain" description="CRIB" evidence="2">
    <location>
        <begin position="39"/>
        <end position="52"/>
    </location>
</feature>
<comment type="caution">
    <text evidence="3">The sequence shown here is derived from an EMBL/GenBank/DDBJ whole genome shotgun (WGS) entry which is preliminary data.</text>
</comment>
<dbReference type="Gene3D" id="3.90.810.10">
    <property type="entry name" value="CRIB domain"/>
    <property type="match status" value="1"/>
</dbReference>
<accession>A0A4Y9YJH0</accession>
<gene>
    <name evidence="3" type="ORF">EVJ58_g4724</name>
</gene>
<evidence type="ECO:0000313" key="3">
    <source>
        <dbReference type="EMBL" id="TFY61099.1"/>
    </source>
</evidence>
<dbReference type="AlphaFoldDB" id="A0A4Y9YJH0"/>
<sequence>MSTGATTAISTKRRSLGDLMKRPVGAAVVESQEQGDPSISYPWNFQHQVHVDESLNGLPPSWAAQLGVNEKGDLGRRSPATPSQPSPIHEKKPSLSVATKAPPLQDVDPNADARTGIFCFGPRKAAHNKALVVDVPPPGEEGDSGISAPWGFKHNVHVDEKYVSGLPSGWTRPGESQRINKLLDMSPDADEAISVPWNFKHGRNSDGTSIDISQPPRLRQPPAEPVPVLVLEGVQVCLDLEATTSAAQGSVLPVQSLTALLKSLVIPGFGIIATTDASFSSVRNSYAQPLPVALVHPESSHRVARRLVYHPLSRDCNACRLQAGFAEAV</sequence>
<dbReference type="InterPro" id="IPR036936">
    <property type="entry name" value="CRIB_dom_sf"/>
</dbReference>
<reference evidence="3 4" key="1">
    <citation type="submission" date="2019-01" db="EMBL/GenBank/DDBJ databases">
        <title>Genome sequencing of the rare red list fungi Fomitopsis rosea.</title>
        <authorList>
            <person name="Buettner E."/>
            <person name="Kellner H."/>
        </authorList>
    </citation>
    <scope>NUCLEOTIDE SEQUENCE [LARGE SCALE GENOMIC DNA]</scope>
    <source>
        <strain evidence="3 4">DSM 105464</strain>
    </source>
</reference>
<dbReference type="EMBL" id="SEKV01000223">
    <property type="protein sequence ID" value="TFY61099.1"/>
    <property type="molecule type" value="Genomic_DNA"/>
</dbReference>
<name>A0A4Y9YJH0_9APHY</name>
<proteinExistence type="predicted"/>
<feature type="region of interest" description="Disordered" evidence="1">
    <location>
        <begin position="71"/>
        <end position="109"/>
    </location>
</feature>
<evidence type="ECO:0000256" key="1">
    <source>
        <dbReference type="SAM" id="MobiDB-lite"/>
    </source>
</evidence>
<evidence type="ECO:0000313" key="4">
    <source>
        <dbReference type="Proteomes" id="UP000298390"/>
    </source>
</evidence>